<accession>A0AAD1TZY4</accession>
<dbReference type="SUPFAM" id="SSF117281">
    <property type="entry name" value="Kelch motif"/>
    <property type="match status" value="1"/>
</dbReference>
<organism evidence="2 3">
    <name type="scientific">Euplotes crassus</name>
    <dbReference type="NCBI Taxonomy" id="5936"/>
    <lineage>
        <taxon>Eukaryota</taxon>
        <taxon>Sar</taxon>
        <taxon>Alveolata</taxon>
        <taxon>Ciliophora</taxon>
        <taxon>Intramacronucleata</taxon>
        <taxon>Spirotrichea</taxon>
        <taxon>Hypotrichia</taxon>
        <taxon>Euplotida</taxon>
        <taxon>Euplotidae</taxon>
        <taxon>Moneuplotes</taxon>
    </lineage>
</organism>
<dbReference type="EMBL" id="CAMPGE010000687">
    <property type="protein sequence ID" value="CAI2359440.1"/>
    <property type="molecule type" value="Genomic_DNA"/>
</dbReference>
<dbReference type="InterPro" id="IPR015915">
    <property type="entry name" value="Kelch-typ_b-propeller"/>
</dbReference>
<evidence type="ECO:0000256" key="1">
    <source>
        <dbReference type="SAM" id="MobiDB-lite"/>
    </source>
</evidence>
<dbReference type="AlphaFoldDB" id="A0AAD1TZY4"/>
<protein>
    <submittedName>
        <fullName evidence="2">Uncharacterized protein</fullName>
    </submittedName>
</protein>
<dbReference type="Gene3D" id="2.120.10.80">
    <property type="entry name" value="Kelch-type beta propeller"/>
    <property type="match status" value="1"/>
</dbReference>
<keyword evidence="3" id="KW-1185">Reference proteome</keyword>
<name>A0AAD1TZY4_EUPCR</name>
<feature type="compositionally biased region" description="Basic and acidic residues" evidence="1">
    <location>
        <begin position="166"/>
        <end position="179"/>
    </location>
</feature>
<sequence length="621" mass="70548">MKKSKTNKKLFVCLNCTIKGHKEGNANTNYIIKDDLFEPHLDHEIIILLPARIKKAEVVDTETKKSTEQNSKTSEVPIMTSELALSKVNNIRKELDQFERYFGAPSLTESAAQDSMPPKCPRVTFGKIKDTSVLHSTQIQSSSPIKVAGKSKSDPIELDESQSDDLASREEEKEIELGDKSQQLSDENGGNLPSCKDSEISLVISKEKHPLKKSEGKRKRLNEDLKDCFEQADPLNDSELSFILQENREKDIYKKRKNKEFDKCSHIVDEIPTISRGDIKTCSEIKNSDMISIGQDKNLISLNIKYFEDHKTFYGEEKEIETKFEVLPKSTIVILAKGVNPGMYILHAGKPCNQHFYLNTDKHKTYFSSYCWEQLEFKKGCLRYASAAYDNKNSIYVTGGSSVQSTAECYVFNTSTQKVTDIKSMNEARDTHSSYLCERENYLYIFGGFSSTKNILVQSIERMNLSADEKTWELIKMEKNSEMLLCSSLSFRPNYTTEGNTFILLGGEIGSESLSYRSVIEIEIVEKDDEMIAHTNRSTFWMDNEDKFNNRVCMPKLYYEHNAFSNQKEIDKEGVSSSLTTKLSSPFQQNISFVVSGTNSLYQICSKDCTDSLTSKNSSSH</sequence>
<reference evidence="2" key="1">
    <citation type="submission" date="2023-07" db="EMBL/GenBank/DDBJ databases">
        <authorList>
            <consortium name="AG Swart"/>
            <person name="Singh M."/>
            <person name="Singh A."/>
            <person name="Seah K."/>
            <person name="Emmerich C."/>
        </authorList>
    </citation>
    <scope>NUCLEOTIDE SEQUENCE</scope>
    <source>
        <strain evidence="2">DP1</strain>
    </source>
</reference>
<evidence type="ECO:0000313" key="2">
    <source>
        <dbReference type="EMBL" id="CAI2359440.1"/>
    </source>
</evidence>
<feature type="region of interest" description="Disordered" evidence="1">
    <location>
        <begin position="135"/>
        <end position="196"/>
    </location>
</feature>
<dbReference type="Proteomes" id="UP001295684">
    <property type="component" value="Unassembled WGS sequence"/>
</dbReference>
<gene>
    <name evidence="2" type="ORF">ECRASSUSDP1_LOCUS731</name>
</gene>
<evidence type="ECO:0000313" key="3">
    <source>
        <dbReference type="Proteomes" id="UP001295684"/>
    </source>
</evidence>
<feature type="compositionally biased region" description="Polar residues" evidence="1">
    <location>
        <begin position="135"/>
        <end position="144"/>
    </location>
</feature>
<proteinExistence type="predicted"/>
<comment type="caution">
    <text evidence="2">The sequence shown here is derived from an EMBL/GenBank/DDBJ whole genome shotgun (WGS) entry which is preliminary data.</text>
</comment>